<dbReference type="AlphaFoldDB" id="A0A0C3CWN1"/>
<reference evidence="2" key="2">
    <citation type="submission" date="2015-01" db="EMBL/GenBank/DDBJ databases">
        <title>Evolutionary Origins and Diversification of the Mycorrhizal Mutualists.</title>
        <authorList>
            <consortium name="DOE Joint Genome Institute"/>
            <consortium name="Mycorrhizal Genomics Consortium"/>
            <person name="Kohler A."/>
            <person name="Kuo A."/>
            <person name="Nagy L.G."/>
            <person name="Floudas D."/>
            <person name="Copeland A."/>
            <person name="Barry K.W."/>
            <person name="Cichocki N."/>
            <person name="Veneault-Fourrey C."/>
            <person name="LaButti K."/>
            <person name="Lindquist E.A."/>
            <person name="Lipzen A."/>
            <person name="Lundell T."/>
            <person name="Morin E."/>
            <person name="Murat C."/>
            <person name="Riley R."/>
            <person name="Ohm R."/>
            <person name="Sun H."/>
            <person name="Tunlid A."/>
            <person name="Henrissat B."/>
            <person name="Grigoriev I.V."/>
            <person name="Hibbett D.S."/>
            <person name="Martin F."/>
        </authorList>
    </citation>
    <scope>NUCLEOTIDE SEQUENCE [LARGE SCALE GENOMIC DNA]</scope>
    <source>
        <strain evidence="2">Foug A</strain>
    </source>
</reference>
<dbReference type="InParanoid" id="A0A0C3CWN1"/>
<evidence type="ECO:0000313" key="1">
    <source>
        <dbReference type="EMBL" id="KIM52980.1"/>
    </source>
</evidence>
<name>A0A0C3CWN1_9AGAM</name>
<dbReference type="HOGENOM" id="CLU_053388_0_0_1"/>
<dbReference type="Proteomes" id="UP000053989">
    <property type="component" value="Unassembled WGS sequence"/>
</dbReference>
<gene>
    <name evidence="1" type="ORF">SCLCIDRAFT_32204</name>
</gene>
<dbReference type="OrthoDB" id="3270336at2759"/>
<organism evidence="1 2">
    <name type="scientific">Scleroderma citrinum Foug A</name>
    <dbReference type="NCBI Taxonomy" id="1036808"/>
    <lineage>
        <taxon>Eukaryota</taxon>
        <taxon>Fungi</taxon>
        <taxon>Dikarya</taxon>
        <taxon>Basidiomycota</taxon>
        <taxon>Agaricomycotina</taxon>
        <taxon>Agaricomycetes</taxon>
        <taxon>Agaricomycetidae</taxon>
        <taxon>Boletales</taxon>
        <taxon>Sclerodermatineae</taxon>
        <taxon>Sclerodermataceae</taxon>
        <taxon>Scleroderma</taxon>
    </lineage>
</organism>
<accession>A0A0C3CWN1</accession>
<proteinExistence type="predicted"/>
<dbReference type="EMBL" id="KN822193">
    <property type="protein sequence ID" value="KIM52980.1"/>
    <property type="molecule type" value="Genomic_DNA"/>
</dbReference>
<protein>
    <submittedName>
        <fullName evidence="1">Uncharacterized protein</fullName>
    </submittedName>
</protein>
<keyword evidence="2" id="KW-1185">Reference proteome</keyword>
<reference evidence="1 2" key="1">
    <citation type="submission" date="2014-04" db="EMBL/GenBank/DDBJ databases">
        <authorList>
            <consortium name="DOE Joint Genome Institute"/>
            <person name="Kuo A."/>
            <person name="Kohler A."/>
            <person name="Nagy L.G."/>
            <person name="Floudas D."/>
            <person name="Copeland A."/>
            <person name="Barry K.W."/>
            <person name="Cichocki N."/>
            <person name="Veneault-Fourrey C."/>
            <person name="LaButti K."/>
            <person name="Lindquist E.A."/>
            <person name="Lipzen A."/>
            <person name="Lundell T."/>
            <person name="Morin E."/>
            <person name="Murat C."/>
            <person name="Sun H."/>
            <person name="Tunlid A."/>
            <person name="Henrissat B."/>
            <person name="Grigoriev I.V."/>
            <person name="Hibbett D.S."/>
            <person name="Martin F."/>
            <person name="Nordberg H.P."/>
            <person name="Cantor M.N."/>
            <person name="Hua S.X."/>
        </authorList>
    </citation>
    <scope>NUCLEOTIDE SEQUENCE [LARGE SCALE GENOMIC DNA]</scope>
    <source>
        <strain evidence="1 2">Foug A</strain>
    </source>
</reference>
<evidence type="ECO:0000313" key="2">
    <source>
        <dbReference type="Proteomes" id="UP000053989"/>
    </source>
</evidence>
<sequence length="424" mass="48555">MMKNYTEKQMQYNTFDNEWDICTEFNPEGVPEPTWDEDLLELTMPRYKAPSTSSVPKPPSFQPDVFVSNEVPTSVLPSPPPLNDILHRWYSFLCPTDSIPNHDSTMSLNLTAKRVCEGAASLPLSSSERNAMCHFLNLLIGTRSIPHSLCDFQDGSLLEQYKQGIVIVECHLGKYYLHSGTIFRRKYYLIRPHPASSTSARGRFTIFVDDPIVVMHVIRQQWGPHMSDIVSQLVATGIPFSTHILNPAVPVKPVKFRTSALGYLLFDYQLTAGDYAAYLDRRDTFLQCHPSDDVLWMGTAIQLGESYYWDNDLVEDKEQLICGVYKMSTGQHHVNGEQIVDVSWWPKQSMWEGSGLDVGYWLSDDEAWYQKRLELIRNCGTDGRRLCMNATQWQNTLKYYKEIARTVAANRQSAEVWLDNALRT</sequence>